<comment type="caution">
    <text evidence="12">The sequence shown here is derived from an EMBL/GenBank/DDBJ whole genome shotgun (WGS) entry which is preliminary data.</text>
</comment>
<evidence type="ECO:0000256" key="2">
    <source>
        <dbReference type="ARBA" id="ARBA00009441"/>
    </source>
</evidence>
<comment type="similarity">
    <text evidence="2 9">Belongs to the RecN family.</text>
</comment>
<dbReference type="PANTHER" id="PTHR11059:SF0">
    <property type="entry name" value="DNA REPAIR PROTEIN RECN"/>
    <property type="match status" value="1"/>
</dbReference>
<feature type="coiled-coil region" evidence="10">
    <location>
        <begin position="162"/>
        <end position="226"/>
    </location>
</feature>
<proteinExistence type="inferred from homology"/>
<dbReference type="GO" id="GO:0009432">
    <property type="term" value="P:SOS response"/>
    <property type="evidence" value="ECO:0007669"/>
    <property type="project" value="TreeGrafter"/>
</dbReference>
<evidence type="ECO:0000256" key="4">
    <source>
        <dbReference type="ARBA" id="ARBA00022741"/>
    </source>
</evidence>
<dbReference type="InterPro" id="IPR004604">
    <property type="entry name" value="DNA_recomb/repair_RecN"/>
</dbReference>
<comment type="function">
    <text evidence="1 9">May be involved in recombinational repair of damaged DNA.</text>
</comment>
<keyword evidence="7 9" id="KW-0234">DNA repair</keyword>
<name>A0A6L9EF79_9FLAO</name>
<dbReference type="GO" id="GO:0043590">
    <property type="term" value="C:bacterial nucleoid"/>
    <property type="evidence" value="ECO:0007669"/>
    <property type="project" value="TreeGrafter"/>
</dbReference>
<protein>
    <recommendedName>
        <fullName evidence="3 9">DNA repair protein RecN</fullName>
    </recommendedName>
    <alternativeName>
        <fullName evidence="8 9">Recombination protein N</fullName>
    </alternativeName>
</protein>
<dbReference type="EMBL" id="WXYO01000007">
    <property type="protein sequence ID" value="NAS13387.1"/>
    <property type="molecule type" value="Genomic_DNA"/>
</dbReference>
<accession>A0A6L9EF79</accession>
<keyword evidence="10" id="KW-0175">Coiled coil</keyword>
<evidence type="ECO:0000313" key="12">
    <source>
        <dbReference type="EMBL" id="NAS13387.1"/>
    </source>
</evidence>
<sequence>MLTQLSIKNYAIIDDLNVSFKDGFTVITGETGAGKSILLEGLSMVLGKRADLNSLRDKTSKCIIEAQFSLGGYELQSFFESNDLDYDVQTIVRREILPSGKSRAFINDTPVTLEVLTGLGGRLIDVHSQHQTLLLAEHDFQLKIIDAIAGNSKLLKTYRSSLAAYKNTATELDALLQQQQNAIKDQDYNSFLLNELESTPLKEGMQEELENQYEQLNNVETILSQMSAGHQLLQNENSGILALLYELKLAIGKLTSFGSAYSDLNERIQSLHIEADDIASEMQSLEESVETDPNRLEEVNGLLQSLFDLKKKHGATTVTELLEIRDDLREKVDRTEHLDEDIEVQKSLLAKQEAELLKLAEELNLKRQAAIPELSRQLEEDLAALGMPHATFKITLEAASDYGTTGRDRILFLLSSNKGTDYGPLKKVASGGELSRIMLVIKAVLSQHEKLPTLMFDEIDTGVSGEISNRMADIMRKMSQHMQVFAITHLPQVASKGDHHYKVYKEDSEQMTRTEMKRLSTDERIVELAEMLGGKELSDSALAHARQLLN</sequence>
<gene>
    <name evidence="12" type="primary">recN</name>
    <name evidence="12" type="ORF">GTQ38_15345</name>
</gene>
<keyword evidence="5 9" id="KW-0227">DNA damage</keyword>
<evidence type="ECO:0000256" key="10">
    <source>
        <dbReference type="SAM" id="Coils"/>
    </source>
</evidence>
<dbReference type="SUPFAM" id="SSF52540">
    <property type="entry name" value="P-loop containing nucleoside triphosphate hydrolases"/>
    <property type="match status" value="2"/>
</dbReference>
<dbReference type="RefSeq" id="WP_161436433.1">
    <property type="nucleotide sequence ID" value="NZ_WXYO01000007.1"/>
</dbReference>
<feature type="coiled-coil region" evidence="10">
    <location>
        <begin position="318"/>
        <end position="369"/>
    </location>
</feature>
<feature type="coiled-coil region" evidence="10">
    <location>
        <begin position="261"/>
        <end position="288"/>
    </location>
</feature>
<dbReference type="InterPro" id="IPR003395">
    <property type="entry name" value="RecF/RecN/SMC_N"/>
</dbReference>
<dbReference type="GO" id="GO:0006310">
    <property type="term" value="P:DNA recombination"/>
    <property type="evidence" value="ECO:0007669"/>
    <property type="project" value="InterPro"/>
</dbReference>
<reference evidence="12 13" key="1">
    <citation type="submission" date="2020-01" db="EMBL/GenBank/DDBJ databases">
        <title>Bacteria diversity of Porities sp.</title>
        <authorList>
            <person name="Wang G."/>
        </authorList>
    </citation>
    <scope>NUCLEOTIDE SEQUENCE [LARGE SCALE GENOMIC DNA]</scope>
    <source>
        <strain evidence="12 13">R33</strain>
    </source>
</reference>
<evidence type="ECO:0000256" key="1">
    <source>
        <dbReference type="ARBA" id="ARBA00003618"/>
    </source>
</evidence>
<feature type="domain" description="RecF/RecN/SMC N-terminal" evidence="11">
    <location>
        <begin position="2"/>
        <end position="508"/>
    </location>
</feature>
<dbReference type="PANTHER" id="PTHR11059">
    <property type="entry name" value="DNA REPAIR PROTEIN RECN"/>
    <property type="match status" value="1"/>
</dbReference>
<dbReference type="Proteomes" id="UP000475249">
    <property type="component" value="Unassembled WGS sequence"/>
</dbReference>
<evidence type="ECO:0000256" key="6">
    <source>
        <dbReference type="ARBA" id="ARBA00022840"/>
    </source>
</evidence>
<evidence type="ECO:0000256" key="3">
    <source>
        <dbReference type="ARBA" id="ARBA00021315"/>
    </source>
</evidence>
<dbReference type="NCBIfam" id="TIGR00634">
    <property type="entry name" value="recN"/>
    <property type="match status" value="1"/>
</dbReference>
<dbReference type="AlphaFoldDB" id="A0A6L9EF79"/>
<evidence type="ECO:0000256" key="7">
    <source>
        <dbReference type="ARBA" id="ARBA00023204"/>
    </source>
</evidence>
<keyword evidence="13" id="KW-1185">Reference proteome</keyword>
<dbReference type="Gene3D" id="3.40.50.300">
    <property type="entry name" value="P-loop containing nucleotide triphosphate hydrolases"/>
    <property type="match status" value="2"/>
</dbReference>
<evidence type="ECO:0000313" key="13">
    <source>
        <dbReference type="Proteomes" id="UP000475249"/>
    </source>
</evidence>
<keyword evidence="4" id="KW-0547">Nucleotide-binding</keyword>
<dbReference type="InterPro" id="IPR027417">
    <property type="entry name" value="P-loop_NTPase"/>
</dbReference>
<dbReference type="PIRSF" id="PIRSF003128">
    <property type="entry name" value="RecN"/>
    <property type="match status" value="1"/>
</dbReference>
<dbReference type="GO" id="GO:0005524">
    <property type="term" value="F:ATP binding"/>
    <property type="evidence" value="ECO:0007669"/>
    <property type="project" value="UniProtKB-KW"/>
</dbReference>
<evidence type="ECO:0000256" key="8">
    <source>
        <dbReference type="ARBA" id="ARBA00033408"/>
    </source>
</evidence>
<evidence type="ECO:0000259" key="11">
    <source>
        <dbReference type="Pfam" id="PF02463"/>
    </source>
</evidence>
<evidence type="ECO:0000256" key="9">
    <source>
        <dbReference type="PIRNR" id="PIRNR003128"/>
    </source>
</evidence>
<dbReference type="GO" id="GO:0006281">
    <property type="term" value="P:DNA repair"/>
    <property type="evidence" value="ECO:0007669"/>
    <property type="project" value="UniProtKB-KW"/>
</dbReference>
<dbReference type="CDD" id="cd03241">
    <property type="entry name" value="ABC_RecN"/>
    <property type="match status" value="2"/>
</dbReference>
<organism evidence="12 13">
    <name type="scientific">Poritiphilus flavus</name>
    <dbReference type="NCBI Taxonomy" id="2697053"/>
    <lineage>
        <taxon>Bacteria</taxon>
        <taxon>Pseudomonadati</taxon>
        <taxon>Bacteroidota</taxon>
        <taxon>Flavobacteriia</taxon>
        <taxon>Flavobacteriales</taxon>
        <taxon>Flavobacteriaceae</taxon>
        <taxon>Poritiphilus</taxon>
    </lineage>
</organism>
<dbReference type="Pfam" id="PF02463">
    <property type="entry name" value="SMC_N"/>
    <property type="match status" value="1"/>
</dbReference>
<keyword evidence="6" id="KW-0067">ATP-binding</keyword>
<evidence type="ECO:0000256" key="5">
    <source>
        <dbReference type="ARBA" id="ARBA00022763"/>
    </source>
</evidence>